<dbReference type="Proteomes" id="UP001596083">
    <property type="component" value="Unassembled WGS sequence"/>
</dbReference>
<reference evidence="2" key="1">
    <citation type="journal article" date="2019" name="Int. J. Syst. Evol. Microbiol.">
        <title>The Global Catalogue of Microorganisms (GCM) 10K type strain sequencing project: providing services to taxonomists for standard genome sequencing and annotation.</title>
        <authorList>
            <consortium name="The Broad Institute Genomics Platform"/>
            <consortium name="The Broad Institute Genome Sequencing Center for Infectious Disease"/>
            <person name="Wu L."/>
            <person name="Ma J."/>
        </authorList>
    </citation>
    <scope>NUCLEOTIDE SEQUENCE [LARGE SCALE GENOMIC DNA]</scope>
    <source>
        <strain evidence="2">CGMCC 4.7304</strain>
    </source>
</reference>
<gene>
    <name evidence="1" type="ORF">ACFP1Z_15750</name>
</gene>
<comment type="caution">
    <text evidence="1">The sequence shown here is derived from an EMBL/GenBank/DDBJ whole genome shotgun (WGS) entry which is preliminary data.</text>
</comment>
<dbReference type="SUPFAM" id="SSF53137">
    <property type="entry name" value="Translational machinery components"/>
    <property type="match status" value="1"/>
</dbReference>
<dbReference type="GO" id="GO:0016787">
    <property type="term" value="F:hydrolase activity"/>
    <property type="evidence" value="ECO:0007669"/>
    <property type="project" value="UniProtKB-KW"/>
</dbReference>
<protein>
    <submittedName>
        <fullName evidence="1">Vms1/Ankzf1 family peptidyl-tRNA hydrolase</fullName>
    </submittedName>
</protein>
<keyword evidence="2" id="KW-1185">Reference proteome</keyword>
<evidence type="ECO:0000313" key="2">
    <source>
        <dbReference type="Proteomes" id="UP001596083"/>
    </source>
</evidence>
<dbReference type="Pfam" id="PF18844">
    <property type="entry name" value="baeRF_family2"/>
    <property type="match status" value="1"/>
</dbReference>
<dbReference type="RefSeq" id="WP_390316931.1">
    <property type="nucleotide sequence ID" value="NZ_JBHSPB010000008.1"/>
</dbReference>
<keyword evidence="1" id="KW-0378">Hydrolase</keyword>
<proteinExistence type="predicted"/>
<evidence type="ECO:0000313" key="1">
    <source>
        <dbReference type="EMBL" id="MFC5721625.1"/>
    </source>
</evidence>
<name>A0ABW0YYF5_9ACTN</name>
<dbReference type="InterPro" id="IPR042226">
    <property type="entry name" value="eFR1_2_sf"/>
</dbReference>
<dbReference type="InterPro" id="IPR040701">
    <property type="entry name" value="Bact_RF_family2"/>
</dbReference>
<sequence>MTTATETGTGTLRDLVAAPGPFVSVYFDREARPQLAQETASRWRGLAARLEREGVDPSTLDALTDRVLQSLPGTGVLAAFAADGRVRHAVELPGAPHGDVVETGPVPHLLPLLEWRQEHPAHVVALVDRSGADLLLYAEGSTEPLRRTVDGPDDEIGRSPGLSQMRFQHRAEDSWEHNATAVATALEEALREVAAGVLLLAGDVRARQYLVKHLPAAIRKDVLISQVSGSRSADGTDLDAQVAAELARIRGVRTDQLLRQLDEERAPGGHTVEGVRETLDALAAGRVRTLAVTDDPQDTRTAWFGPESSELYERPEDAMREGDGHLAGDRLADVAVRAALLTGADVRVLEPGTPGGPFQGTGGICRYT</sequence>
<dbReference type="EMBL" id="JBHSPB010000008">
    <property type="protein sequence ID" value="MFC5721625.1"/>
    <property type="molecule type" value="Genomic_DNA"/>
</dbReference>
<dbReference type="Gene3D" id="3.30.420.60">
    <property type="entry name" value="eRF1 domain 2"/>
    <property type="match status" value="1"/>
</dbReference>
<accession>A0ABW0YYF5</accession>
<organism evidence="1 2">
    <name type="scientific">Streptomyces gamaensis</name>
    <dbReference type="NCBI Taxonomy" id="1763542"/>
    <lineage>
        <taxon>Bacteria</taxon>
        <taxon>Bacillati</taxon>
        <taxon>Actinomycetota</taxon>
        <taxon>Actinomycetes</taxon>
        <taxon>Kitasatosporales</taxon>
        <taxon>Streptomycetaceae</taxon>
        <taxon>Streptomyces</taxon>
    </lineage>
</organism>